<dbReference type="InterPro" id="IPR024934">
    <property type="entry name" value="Rubredoxin-like_dom"/>
</dbReference>
<dbReference type="InterPro" id="IPR050526">
    <property type="entry name" value="Rubredoxin_ET"/>
</dbReference>
<dbReference type="PANTHER" id="PTHR47627:SF1">
    <property type="entry name" value="RUBREDOXIN-1-RELATED"/>
    <property type="match status" value="1"/>
</dbReference>
<keyword evidence="5" id="KW-0408">Iron</keyword>
<organism evidence="7 8">
    <name type="scientific">Pseudomonas gessardii</name>
    <dbReference type="NCBI Taxonomy" id="78544"/>
    <lineage>
        <taxon>Bacteria</taxon>
        <taxon>Pseudomonadati</taxon>
        <taxon>Pseudomonadota</taxon>
        <taxon>Gammaproteobacteria</taxon>
        <taxon>Pseudomonadales</taxon>
        <taxon>Pseudomonadaceae</taxon>
        <taxon>Pseudomonas</taxon>
    </lineage>
</organism>
<comment type="cofactor">
    <cofactor evidence="1">
        <name>Fe(3+)</name>
        <dbReference type="ChEBI" id="CHEBI:29034"/>
    </cofactor>
</comment>
<evidence type="ECO:0000256" key="2">
    <source>
        <dbReference type="ARBA" id="ARBA00022448"/>
    </source>
</evidence>
<dbReference type="PANTHER" id="PTHR47627">
    <property type="entry name" value="RUBREDOXIN"/>
    <property type="match status" value="1"/>
</dbReference>
<evidence type="ECO:0000256" key="5">
    <source>
        <dbReference type="ARBA" id="ARBA00023004"/>
    </source>
</evidence>
<evidence type="ECO:0000256" key="1">
    <source>
        <dbReference type="ARBA" id="ARBA00001965"/>
    </source>
</evidence>
<reference evidence="7 8" key="1">
    <citation type="submission" date="2019-11" db="EMBL/GenBank/DDBJ databases">
        <title>Epiphytic Pseudomonas syringae from cherry orchards.</title>
        <authorList>
            <person name="Hulin M.T."/>
        </authorList>
    </citation>
    <scope>NUCLEOTIDE SEQUENCE [LARGE SCALE GENOMIC DNA]</scope>
    <source>
        <strain evidence="7 8">PA-6-5B</strain>
    </source>
</reference>
<evidence type="ECO:0000256" key="4">
    <source>
        <dbReference type="ARBA" id="ARBA00022982"/>
    </source>
</evidence>
<evidence type="ECO:0000313" key="7">
    <source>
        <dbReference type="EMBL" id="MCF5111037.1"/>
    </source>
</evidence>
<gene>
    <name evidence="7" type="ORF">GIW56_30060</name>
</gene>
<feature type="domain" description="Rubredoxin-like" evidence="6">
    <location>
        <begin position="2"/>
        <end position="53"/>
    </location>
</feature>
<evidence type="ECO:0000259" key="6">
    <source>
        <dbReference type="PROSITE" id="PS50903"/>
    </source>
</evidence>
<keyword evidence="4" id="KW-0249">Electron transport</keyword>
<dbReference type="PROSITE" id="PS50903">
    <property type="entry name" value="RUBREDOXIN_LIKE"/>
    <property type="match status" value="1"/>
</dbReference>
<name>A0ABS9FHZ5_9PSED</name>
<protein>
    <submittedName>
        <fullName evidence="7">Rubredoxin</fullName>
    </submittedName>
</protein>
<dbReference type="Gene3D" id="2.20.28.10">
    <property type="match status" value="1"/>
</dbReference>
<accession>A0ABS9FHZ5</accession>
<evidence type="ECO:0000313" key="8">
    <source>
        <dbReference type="Proteomes" id="UP000814003"/>
    </source>
</evidence>
<evidence type="ECO:0000256" key="3">
    <source>
        <dbReference type="ARBA" id="ARBA00022723"/>
    </source>
</evidence>
<dbReference type="Pfam" id="PF00301">
    <property type="entry name" value="Rubredoxin"/>
    <property type="match status" value="1"/>
</dbReference>
<comment type="caution">
    <text evidence="7">The sequence shown here is derived from an EMBL/GenBank/DDBJ whole genome shotgun (WGS) entry which is preliminary data.</text>
</comment>
<keyword evidence="3" id="KW-0479">Metal-binding</keyword>
<dbReference type="EMBL" id="WKED01000131">
    <property type="protein sequence ID" value="MCF5111037.1"/>
    <property type="molecule type" value="Genomic_DNA"/>
</dbReference>
<sequence>MSKSYECQIFHYIYSELTGEPLADIEAGTTWEQIGEDFKCPHCHANKKMFREALE</sequence>
<keyword evidence="2" id="KW-0813">Transport</keyword>
<dbReference type="RefSeq" id="WP_268944971.1">
    <property type="nucleotide sequence ID" value="NZ_WKED01000131.1"/>
</dbReference>
<dbReference type="Proteomes" id="UP000814003">
    <property type="component" value="Unassembled WGS sequence"/>
</dbReference>
<dbReference type="SUPFAM" id="SSF57802">
    <property type="entry name" value="Rubredoxin-like"/>
    <property type="match status" value="1"/>
</dbReference>
<proteinExistence type="predicted"/>
<dbReference type="InterPro" id="IPR024935">
    <property type="entry name" value="Rubredoxin_dom"/>
</dbReference>
<keyword evidence="8" id="KW-1185">Reference proteome</keyword>